<evidence type="ECO:0000256" key="1">
    <source>
        <dbReference type="SAM" id="MobiDB-lite"/>
    </source>
</evidence>
<name>A0AAN6WWJ2_9PEZI</name>
<proteinExistence type="predicted"/>
<gene>
    <name evidence="2" type="ORF">QBC35DRAFT_183692</name>
</gene>
<sequence length="440" mass="48617">MKNEYQPPDLIYGLKNSTRIEQVGGTGREFQTNPPHSHSGRDVSSLRPFLWSHRSRYIVAAIIPLEPPVTKTTLSELDVTKIMYIPKLRHDINFDPELHFRPNIDGKRKLWRPNNSLNTLLQYHGELDEEKLHKMNELVYILRGVSSASRRPEDDSITNAGTRYGTNHHCDAQGSPHSSLHSGRESEFTVPPRSKPVDRPQLAAGIKLVEEITANIHHCLTRNGSDGWDSRVRALIRRISSAFPTSLFLLASSVFQGVEGAPISQDVADGMEQQAKSSPDSASSISDLPSWAPPSAMLLMSIAYLIWLNHKDLPEIPLGITALGSTWKAALLHEDANVSMLGKYTALALALKFNLVHANKQASRVAGLGYSHEAFVVTVLLSCVAVMTLTGSSFTSTTFLLVMSFSLVFARLLFEGLRLLKNALGFSRENPQEPAQPPST</sequence>
<dbReference type="Proteomes" id="UP001302126">
    <property type="component" value="Unassembled WGS sequence"/>
</dbReference>
<comment type="caution">
    <text evidence="2">The sequence shown here is derived from an EMBL/GenBank/DDBJ whole genome shotgun (WGS) entry which is preliminary data.</text>
</comment>
<reference evidence="2" key="1">
    <citation type="journal article" date="2023" name="Mol. Phylogenet. Evol.">
        <title>Genome-scale phylogeny and comparative genomics of the fungal order Sordariales.</title>
        <authorList>
            <person name="Hensen N."/>
            <person name="Bonometti L."/>
            <person name="Westerberg I."/>
            <person name="Brannstrom I.O."/>
            <person name="Guillou S."/>
            <person name="Cros-Aarteil S."/>
            <person name="Calhoun S."/>
            <person name="Haridas S."/>
            <person name="Kuo A."/>
            <person name="Mondo S."/>
            <person name="Pangilinan J."/>
            <person name="Riley R."/>
            <person name="LaButti K."/>
            <person name="Andreopoulos B."/>
            <person name="Lipzen A."/>
            <person name="Chen C."/>
            <person name="Yan M."/>
            <person name="Daum C."/>
            <person name="Ng V."/>
            <person name="Clum A."/>
            <person name="Steindorff A."/>
            <person name="Ohm R.A."/>
            <person name="Martin F."/>
            <person name="Silar P."/>
            <person name="Natvig D.O."/>
            <person name="Lalanne C."/>
            <person name="Gautier V."/>
            <person name="Ament-Velasquez S.L."/>
            <person name="Kruys A."/>
            <person name="Hutchinson M.I."/>
            <person name="Powell A.J."/>
            <person name="Barry K."/>
            <person name="Miller A.N."/>
            <person name="Grigoriev I.V."/>
            <person name="Debuchy R."/>
            <person name="Gladieux P."/>
            <person name="Hiltunen Thoren M."/>
            <person name="Johannesson H."/>
        </authorList>
    </citation>
    <scope>NUCLEOTIDE SEQUENCE</scope>
    <source>
        <strain evidence="2">PSN309</strain>
    </source>
</reference>
<evidence type="ECO:0000313" key="3">
    <source>
        <dbReference type="Proteomes" id="UP001302126"/>
    </source>
</evidence>
<dbReference type="EMBL" id="MU864383">
    <property type="protein sequence ID" value="KAK4188836.1"/>
    <property type="molecule type" value="Genomic_DNA"/>
</dbReference>
<protein>
    <submittedName>
        <fullName evidence="2">Uncharacterized protein</fullName>
    </submittedName>
</protein>
<feature type="region of interest" description="Disordered" evidence="1">
    <location>
        <begin position="150"/>
        <end position="197"/>
    </location>
</feature>
<accession>A0AAN6WWJ2</accession>
<keyword evidence="3" id="KW-1185">Reference proteome</keyword>
<organism evidence="2 3">
    <name type="scientific">Podospora australis</name>
    <dbReference type="NCBI Taxonomy" id="1536484"/>
    <lineage>
        <taxon>Eukaryota</taxon>
        <taxon>Fungi</taxon>
        <taxon>Dikarya</taxon>
        <taxon>Ascomycota</taxon>
        <taxon>Pezizomycotina</taxon>
        <taxon>Sordariomycetes</taxon>
        <taxon>Sordariomycetidae</taxon>
        <taxon>Sordariales</taxon>
        <taxon>Podosporaceae</taxon>
        <taxon>Podospora</taxon>
    </lineage>
</organism>
<evidence type="ECO:0000313" key="2">
    <source>
        <dbReference type="EMBL" id="KAK4188836.1"/>
    </source>
</evidence>
<dbReference type="AlphaFoldDB" id="A0AAN6WWJ2"/>
<reference evidence="2" key="2">
    <citation type="submission" date="2023-05" db="EMBL/GenBank/DDBJ databases">
        <authorList>
            <consortium name="Lawrence Berkeley National Laboratory"/>
            <person name="Steindorff A."/>
            <person name="Hensen N."/>
            <person name="Bonometti L."/>
            <person name="Westerberg I."/>
            <person name="Brannstrom I.O."/>
            <person name="Guillou S."/>
            <person name="Cros-Aarteil S."/>
            <person name="Calhoun S."/>
            <person name="Haridas S."/>
            <person name="Kuo A."/>
            <person name="Mondo S."/>
            <person name="Pangilinan J."/>
            <person name="Riley R."/>
            <person name="Labutti K."/>
            <person name="Andreopoulos B."/>
            <person name="Lipzen A."/>
            <person name="Chen C."/>
            <person name="Yanf M."/>
            <person name="Daum C."/>
            <person name="Ng V."/>
            <person name="Clum A."/>
            <person name="Ohm R."/>
            <person name="Martin F."/>
            <person name="Silar P."/>
            <person name="Natvig D."/>
            <person name="Lalanne C."/>
            <person name="Gautier V."/>
            <person name="Ament-Velasquez S.L."/>
            <person name="Kruys A."/>
            <person name="Hutchinson M.I."/>
            <person name="Powell A.J."/>
            <person name="Barry K."/>
            <person name="Miller A.N."/>
            <person name="Grigoriev I.V."/>
            <person name="Debuchy R."/>
            <person name="Gladieux P."/>
            <person name="Thoren M.H."/>
            <person name="Johannesson H."/>
        </authorList>
    </citation>
    <scope>NUCLEOTIDE SEQUENCE</scope>
    <source>
        <strain evidence="2">PSN309</strain>
    </source>
</reference>